<reference evidence="1" key="1">
    <citation type="submission" date="2019-08" db="EMBL/GenBank/DDBJ databases">
        <authorList>
            <person name="Kucharzyk K."/>
            <person name="Murdoch R.W."/>
            <person name="Higgins S."/>
            <person name="Loffler F."/>
        </authorList>
    </citation>
    <scope>NUCLEOTIDE SEQUENCE</scope>
</reference>
<protein>
    <submittedName>
        <fullName evidence="1">Uncharacterized protein</fullName>
    </submittedName>
</protein>
<gene>
    <name evidence="1" type="ORF">SDC9_187381</name>
</gene>
<comment type="caution">
    <text evidence="1">The sequence shown here is derived from an EMBL/GenBank/DDBJ whole genome shotgun (WGS) entry which is preliminary data.</text>
</comment>
<sequence length="76" mass="8667">MESCTSIKGTIPTTFKKGMRGLRISIRKPKEQEISLERSLIGCEGCLRQEALRPSIVSMHFMISRIELLKRYPSKA</sequence>
<accession>A0A645HLP8</accession>
<organism evidence="1">
    <name type="scientific">bioreactor metagenome</name>
    <dbReference type="NCBI Taxonomy" id="1076179"/>
    <lineage>
        <taxon>unclassified sequences</taxon>
        <taxon>metagenomes</taxon>
        <taxon>ecological metagenomes</taxon>
    </lineage>
</organism>
<dbReference type="AlphaFoldDB" id="A0A645HLP8"/>
<name>A0A645HLP8_9ZZZZ</name>
<evidence type="ECO:0000313" key="1">
    <source>
        <dbReference type="EMBL" id="MPN39847.1"/>
    </source>
</evidence>
<dbReference type="EMBL" id="VSSQ01095912">
    <property type="protein sequence ID" value="MPN39847.1"/>
    <property type="molecule type" value="Genomic_DNA"/>
</dbReference>
<proteinExistence type="predicted"/>